<evidence type="ECO:0000313" key="2">
    <source>
        <dbReference type="EMBL" id="KAK8775181.1"/>
    </source>
</evidence>
<evidence type="ECO:0000313" key="3">
    <source>
        <dbReference type="Proteomes" id="UP001321473"/>
    </source>
</evidence>
<feature type="compositionally biased region" description="Pro residues" evidence="1">
    <location>
        <begin position="186"/>
        <end position="200"/>
    </location>
</feature>
<evidence type="ECO:0000256" key="1">
    <source>
        <dbReference type="SAM" id="MobiDB-lite"/>
    </source>
</evidence>
<feature type="region of interest" description="Disordered" evidence="1">
    <location>
        <begin position="479"/>
        <end position="506"/>
    </location>
</feature>
<name>A0AAQ4EKL7_AMBAM</name>
<dbReference type="AlphaFoldDB" id="A0AAQ4EKL7"/>
<reference evidence="2 3" key="1">
    <citation type="journal article" date="2023" name="Arcadia Sci">
        <title>De novo assembly of a long-read Amblyomma americanum tick genome.</title>
        <authorList>
            <person name="Chou S."/>
            <person name="Poskanzer K.E."/>
            <person name="Rollins M."/>
            <person name="Thuy-Boun P.S."/>
        </authorList>
    </citation>
    <scope>NUCLEOTIDE SEQUENCE [LARGE SCALE GENOMIC DNA]</scope>
    <source>
        <strain evidence="2">F_SG_1</strain>
        <tissue evidence="2">Salivary glands</tissue>
    </source>
</reference>
<feature type="compositionally biased region" description="Polar residues" evidence="1">
    <location>
        <begin position="133"/>
        <end position="145"/>
    </location>
</feature>
<keyword evidence="3" id="KW-1185">Reference proteome</keyword>
<feature type="region of interest" description="Disordered" evidence="1">
    <location>
        <begin position="1"/>
        <end position="26"/>
    </location>
</feature>
<dbReference type="EMBL" id="JARKHS020014416">
    <property type="protein sequence ID" value="KAK8775181.1"/>
    <property type="molecule type" value="Genomic_DNA"/>
</dbReference>
<feature type="compositionally biased region" description="Polar residues" evidence="1">
    <location>
        <begin position="117"/>
        <end position="126"/>
    </location>
</feature>
<proteinExistence type="predicted"/>
<feature type="region of interest" description="Disordered" evidence="1">
    <location>
        <begin position="44"/>
        <end position="229"/>
    </location>
</feature>
<gene>
    <name evidence="2" type="ORF">V5799_031474</name>
</gene>
<dbReference type="Proteomes" id="UP001321473">
    <property type="component" value="Unassembled WGS sequence"/>
</dbReference>
<organism evidence="2 3">
    <name type="scientific">Amblyomma americanum</name>
    <name type="common">Lone star tick</name>
    <dbReference type="NCBI Taxonomy" id="6943"/>
    <lineage>
        <taxon>Eukaryota</taxon>
        <taxon>Metazoa</taxon>
        <taxon>Ecdysozoa</taxon>
        <taxon>Arthropoda</taxon>
        <taxon>Chelicerata</taxon>
        <taxon>Arachnida</taxon>
        <taxon>Acari</taxon>
        <taxon>Parasitiformes</taxon>
        <taxon>Ixodida</taxon>
        <taxon>Ixodoidea</taxon>
        <taxon>Ixodidae</taxon>
        <taxon>Amblyomminae</taxon>
        <taxon>Amblyomma</taxon>
    </lineage>
</organism>
<comment type="caution">
    <text evidence="2">The sequence shown here is derived from an EMBL/GenBank/DDBJ whole genome shotgun (WGS) entry which is preliminary data.</text>
</comment>
<evidence type="ECO:0008006" key="4">
    <source>
        <dbReference type="Google" id="ProtNLM"/>
    </source>
</evidence>
<protein>
    <recommendedName>
        <fullName evidence="4">Tick transposon</fullName>
    </recommendedName>
</protein>
<accession>A0AAQ4EKL7</accession>
<feature type="compositionally biased region" description="Basic residues" evidence="1">
    <location>
        <begin position="99"/>
        <end position="108"/>
    </location>
</feature>
<sequence length="553" mass="58855">MEAATSQDKAAPATIRTSRRSSSVGCDPHMFLRHLEFSVQSLLQEHQQGRRLLEAASKVPRPRSPSPPASTQWSPALTRLRSKAAAAFLKTAEPAPAPQRKKTKKGKRDKSPPSSPTEPQADSQLPTPGPLQETATSLEETSTPSEVLPTPVPIESQDSGPPDVAEESCAALAPQREDHPADNTLDPPPSRSTSAAPPPPAERDTEEGWILKVPRGRRRGARRPPLPPEAVDNLVGTVLFRPRGKGDTFQHRCRFQVAAELSSIPGVASVRVNPSRNVVAADAVSEEALEALLAIQSLVGMEVRARPAADKGVSTGFIHGVPADLGDAELPSALEASVPILGVRRGQGTTLHVRFGAPKPPSHVAIYKLRLPVRPALPRPIQCGRCGRLDHVTASCTYPRRCRRCGRQHGTGACDATAPRCTNCGGGHPSDNPACPRWQEERRVAAAVAAAAEPVSRRAIRSDLRTGPKSYAQAVKTSAADAPRLHEQPMGPQHCPGATRTQAGPVPLLNGQLDQLTRTLATTLQALTQLLTAAHQPPLGIAQAPQSQNTQHG</sequence>